<keyword evidence="5" id="KW-1185">Reference proteome</keyword>
<dbReference type="EMBL" id="CM017322">
    <property type="protein sequence ID" value="KAE8008893.1"/>
    <property type="molecule type" value="Genomic_DNA"/>
</dbReference>
<dbReference type="InterPro" id="IPR000316">
    <property type="entry name" value="Metallthion_15"/>
</dbReference>
<reference evidence="4 5" key="1">
    <citation type="submission" date="2019-06" db="EMBL/GenBank/DDBJ databases">
        <title>A chromosomal-level reference genome of Carpinus fangiana (Coryloideae, Betulaceae).</title>
        <authorList>
            <person name="Yang X."/>
            <person name="Wang Z."/>
            <person name="Zhang L."/>
            <person name="Hao G."/>
            <person name="Liu J."/>
            <person name="Yang Y."/>
        </authorList>
    </citation>
    <scope>NUCLEOTIDE SEQUENCE [LARGE SCALE GENOMIC DNA]</scope>
    <source>
        <strain evidence="4">Cfa_2016G</strain>
        <tissue evidence="4">Leaf</tissue>
    </source>
</reference>
<gene>
    <name evidence="4" type="ORF">FH972_005363</name>
</gene>
<evidence type="ECO:0000313" key="4">
    <source>
        <dbReference type="EMBL" id="KAE8008893.1"/>
    </source>
</evidence>
<dbReference type="GO" id="GO:0008270">
    <property type="term" value="F:zinc ion binding"/>
    <property type="evidence" value="ECO:0007669"/>
    <property type="project" value="InterPro"/>
</dbReference>
<name>A0A5N6QRX7_9ROSI</name>
<keyword evidence="3" id="KW-0480">Metal-thiolate cluster</keyword>
<dbReference type="PANTHER" id="PTHR48198">
    <property type="entry name" value="EC PROTEIN HOMOLOG"/>
    <property type="match status" value="1"/>
</dbReference>
<proteinExistence type="inferred from homology"/>
<dbReference type="PRINTS" id="PR00877">
    <property type="entry name" value="MTPLANTPEC"/>
</dbReference>
<protein>
    <submittedName>
        <fullName evidence="4">Uncharacterized protein</fullName>
    </submittedName>
</protein>
<dbReference type="Proteomes" id="UP000327013">
    <property type="component" value="Chromosome 2"/>
</dbReference>
<dbReference type="Pfam" id="PF02068">
    <property type="entry name" value="Metallothio_PEC"/>
    <property type="match status" value="1"/>
</dbReference>
<dbReference type="AlphaFoldDB" id="A0A5N6QRX7"/>
<comment type="similarity">
    <text evidence="1">Belongs to the metallothionein superfamily. Type 15 family.</text>
</comment>
<evidence type="ECO:0000256" key="3">
    <source>
        <dbReference type="ARBA" id="ARBA00022851"/>
    </source>
</evidence>
<dbReference type="PANTHER" id="PTHR48198:SF1">
    <property type="entry name" value="METALLOTHIONEIN-LIKE PROTEIN 4A-RELATED"/>
    <property type="match status" value="1"/>
</dbReference>
<sequence length="90" mass="9089">MADTRGRGDVVSCDDRCGCAVPCPGGETCRCTSTGVTASGAEHKTCGCGEHCGCNPCTCPNRVSGSTTGRSSCQCGLSCTCTTCKPNQEI</sequence>
<keyword evidence="2" id="KW-0479">Metal-binding</keyword>
<accession>A0A5N6QRX7</accession>
<organism evidence="4 5">
    <name type="scientific">Carpinus fangiana</name>
    <dbReference type="NCBI Taxonomy" id="176857"/>
    <lineage>
        <taxon>Eukaryota</taxon>
        <taxon>Viridiplantae</taxon>
        <taxon>Streptophyta</taxon>
        <taxon>Embryophyta</taxon>
        <taxon>Tracheophyta</taxon>
        <taxon>Spermatophyta</taxon>
        <taxon>Magnoliopsida</taxon>
        <taxon>eudicotyledons</taxon>
        <taxon>Gunneridae</taxon>
        <taxon>Pentapetalae</taxon>
        <taxon>rosids</taxon>
        <taxon>fabids</taxon>
        <taxon>Fagales</taxon>
        <taxon>Betulaceae</taxon>
        <taxon>Carpinus</taxon>
    </lineage>
</organism>
<evidence type="ECO:0000256" key="1">
    <source>
        <dbReference type="ARBA" id="ARBA00005802"/>
    </source>
</evidence>
<dbReference type="OrthoDB" id="1929463at2759"/>
<evidence type="ECO:0000313" key="5">
    <source>
        <dbReference type="Proteomes" id="UP000327013"/>
    </source>
</evidence>
<evidence type="ECO:0000256" key="2">
    <source>
        <dbReference type="ARBA" id="ARBA00022723"/>
    </source>
</evidence>